<dbReference type="RefSeq" id="WP_145083578.1">
    <property type="nucleotide sequence ID" value="NZ_CP036298.1"/>
</dbReference>
<dbReference type="EMBL" id="CP036298">
    <property type="protein sequence ID" value="QDV26942.1"/>
    <property type="molecule type" value="Genomic_DNA"/>
</dbReference>
<reference evidence="1 2" key="1">
    <citation type="submission" date="2019-02" db="EMBL/GenBank/DDBJ databases">
        <title>Deep-cultivation of Planctomycetes and their phenomic and genomic characterization uncovers novel biology.</title>
        <authorList>
            <person name="Wiegand S."/>
            <person name="Jogler M."/>
            <person name="Boedeker C."/>
            <person name="Pinto D."/>
            <person name="Vollmers J."/>
            <person name="Rivas-Marin E."/>
            <person name="Kohn T."/>
            <person name="Peeters S.H."/>
            <person name="Heuer A."/>
            <person name="Rast P."/>
            <person name="Oberbeckmann S."/>
            <person name="Bunk B."/>
            <person name="Jeske O."/>
            <person name="Meyerdierks A."/>
            <person name="Storesund J.E."/>
            <person name="Kallscheuer N."/>
            <person name="Luecker S."/>
            <person name="Lage O.M."/>
            <person name="Pohl T."/>
            <person name="Merkel B.J."/>
            <person name="Hornburger P."/>
            <person name="Mueller R.-W."/>
            <person name="Bruemmer F."/>
            <person name="Labrenz M."/>
            <person name="Spormann A.M."/>
            <person name="Op den Camp H."/>
            <person name="Overmann J."/>
            <person name="Amann R."/>
            <person name="Jetten M.S.M."/>
            <person name="Mascher T."/>
            <person name="Medema M.H."/>
            <person name="Devos D.P."/>
            <person name="Kaster A.-K."/>
            <person name="Ovreas L."/>
            <person name="Rohde M."/>
            <person name="Galperin M.Y."/>
            <person name="Jogler C."/>
        </authorList>
    </citation>
    <scope>NUCLEOTIDE SEQUENCE [LARGE SCALE GENOMIC DNA]</scope>
    <source>
        <strain evidence="1 2">Q31a</strain>
    </source>
</reference>
<dbReference type="OrthoDB" id="289689at2"/>
<keyword evidence="2" id="KW-1185">Reference proteome</keyword>
<protein>
    <submittedName>
        <fullName evidence="1">Uncharacterized protein</fullName>
    </submittedName>
</protein>
<dbReference type="Proteomes" id="UP000318017">
    <property type="component" value="Chromosome"/>
</dbReference>
<evidence type="ECO:0000313" key="1">
    <source>
        <dbReference type="EMBL" id="QDV26942.1"/>
    </source>
</evidence>
<organism evidence="1 2">
    <name type="scientific">Aureliella helgolandensis</name>
    <dbReference type="NCBI Taxonomy" id="2527968"/>
    <lineage>
        <taxon>Bacteria</taxon>
        <taxon>Pseudomonadati</taxon>
        <taxon>Planctomycetota</taxon>
        <taxon>Planctomycetia</taxon>
        <taxon>Pirellulales</taxon>
        <taxon>Pirellulaceae</taxon>
        <taxon>Aureliella</taxon>
    </lineage>
</organism>
<sequence length="264" mass="28362">MAILVREIAGMSGSEGADEASATLVFDVKKGATDSMAAVRAAVVSETPATFDGLDRTKFTWREEEENLRLIVNVDYSARLPESTLRRSFDSTGGTVRVFTSLDTASFVRPGRTAPNFRSLIGIKDGDPEGVDKTVPALKLSYSYKWPSNVINNAYIKALAGLVGMTNSATWDTYGAGELLFLGASGEIIPNVPTTISYSYAASADVTGLTIADITGVAKGGHDYLWVAYEEEADATAKKKIRRPLAAYVERIYGRTAFSSFGII</sequence>
<evidence type="ECO:0000313" key="2">
    <source>
        <dbReference type="Proteomes" id="UP000318017"/>
    </source>
</evidence>
<proteinExistence type="predicted"/>
<accession>A0A518GEB7</accession>
<gene>
    <name evidence="1" type="ORF">Q31a_53220</name>
</gene>
<dbReference type="AlphaFoldDB" id="A0A518GEB7"/>
<name>A0A518GEB7_9BACT</name>
<dbReference type="KEGG" id="ahel:Q31a_53220"/>